<dbReference type="InterPro" id="IPR006148">
    <property type="entry name" value="Glc/Gal-6P_isomerase"/>
</dbReference>
<dbReference type="PANTHER" id="PTHR11280">
    <property type="entry name" value="GLUCOSAMINE-6-PHOSPHATE ISOMERASE"/>
    <property type="match status" value="1"/>
</dbReference>
<proteinExistence type="inferred from homology"/>
<dbReference type="GO" id="GO:0016853">
    <property type="term" value="F:isomerase activity"/>
    <property type="evidence" value="ECO:0007669"/>
    <property type="project" value="UniProtKB-KW"/>
</dbReference>
<dbReference type="InterPro" id="IPR018321">
    <property type="entry name" value="Glucosamine6P_isomerase_CS"/>
</dbReference>
<dbReference type="PROSITE" id="PS01161">
    <property type="entry name" value="GLC_GALNAC_ISOMERASE"/>
    <property type="match status" value="1"/>
</dbReference>
<dbReference type="HAMAP" id="MF_01241">
    <property type="entry name" value="GlcN6P_deamin"/>
    <property type="match status" value="1"/>
</dbReference>
<dbReference type="Pfam" id="PF01182">
    <property type="entry name" value="Glucosamine_iso"/>
    <property type="match status" value="1"/>
</dbReference>
<evidence type="ECO:0000313" key="7">
    <source>
        <dbReference type="Proteomes" id="UP001642501"/>
    </source>
</evidence>
<feature type="domain" description="Glucosamine/galactosamine-6-phosphate isomerase" evidence="5">
    <location>
        <begin position="8"/>
        <end position="221"/>
    </location>
</feature>
<dbReference type="SUPFAM" id="SSF100950">
    <property type="entry name" value="NagB/RpiA/CoA transferase-like"/>
    <property type="match status" value="1"/>
</dbReference>
<organism evidence="6 7">
    <name type="scientific">Sporothrix epigloea</name>
    <dbReference type="NCBI Taxonomy" id="1892477"/>
    <lineage>
        <taxon>Eukaryota</taxon>
        <taxon>Fungi</taxon>
        <taxon>Dikarya</taxon>
        <taxon>Ascomycota</taxon>
        <taxon>Pezizomycotina</taxon>
        <taxon>Sordariomycetes</taxon>
        <taxon>Sordariomycetidae</taxon>
        <taxon>Ophiostomatales</taxon>
        <taxon>Ophiostomataceae</taxon>
        <taxon>Sporothrix</taxon>
    </lineage>
</organism>
<dbReference type="InterPro" id="IPR004547">
    <property type="entry name" value="Glucosamine6P_isomerase"/>
</dbReference>
<comment type="similarity">
    <text evidence="2">Belongs to the glucosamine/galactosamine-6-phosphate isomerase family.</text>
</comment>
<evidence type="ECO:0000259" key="5">
    <source>
        <dbReference type="Pfam" id="PF01182"/>
    </source>
</evidence>
<evidence type="ECO:0000256" key="4">
    <source>
        <dbReference type="ARBA" id="ARBA00022801"/>
    </source>
</evidence>
<dbReference type="GO" id="GO:0004342">
    <property type="term" value="F:glucosamine-6-phosphate deaminase activity"/>
    <property type="evidence" value="ECO:0007669"/>
    <property type="project" value="UniProtKB-EC"/>
</dbReference>
<keyword evidence="4 6" id="KW-0378">Hydrolase</keyword>
<protein>
    <recommendedName>
        <fullName evidence="3">glucosamine-6-phosphate deaminase</fullName>
        <ecNumber evidence="3">3.5.99.6</ecNumber>
    </recommendedName>
</protein>
<dbReference type="NCBIfam" id="TIGR00502">
    <property type="entry name" value="nagB"/>
    <property type="match status" value="1"/>
</dbReference>
<sequence>MRLIVRDDEEQASSFVAEYVVDRIRTFAPTSEHPFVLGLPTGSSPLNVYAHLVRAYRQKRVSFAHVITFNMDEYVGLARDHPESYHTFMWSNFFSHVDIRPENVHLLNGNAPDLEAECAHYEQTIRGCGGIDLFLAGIGEDGHIAFNEPGSSLVSRTRVKTLAYDTIRVNSRFFGGDIEAVPRCALTVGVQTVLDAREVVAIVLGPRKALALQKCIEEGVNHMWTLSSLQLHPHPMVVCDEDATQELRVKTVKYFKSIEQVACSQGFEQTLPTSLRQRPGICGNPILPKASTTLGTSTTGMTTPLVIPSPIKPSPSFILVNGAPDTPDASPTTATKIGPSAVTSMGETITTSSRMTADSGSDLDLIPDRMGNRISVPVGADIASDGKLGVVPVYRRRLTPTPEQQQLQHQRNLGRVGA</sequence>
<evidence type="ECO:0000256" key="1">
    <source>
        <dbReference type="ARBA" id="ARBA00000644"/>
    </source>
</evidence>
<keyword evidence="7" id="KW-1185">Reference proteome</keyword>
<keyword evidence="6" id="KW-0413">Isomerase</keyword>
<reference evidence="6 7" key="1">
    <citation type="submission" date="2024-01" db="EMBL/GenBank/DDBJ databases">
        <authorList>
            <person name="Allen C."/>
            <person name="Tagirdzhanova G."/>
        </authorList>
    </citation>
    <scope>NUCLEOTIDE SEQUENCE [LARGE SCALE GENOMIC DNA]</scope>
    <source>
        <strain evidence="6 7">CBS 573.63</strain>
    </source>
</reference>
<evidence type="ECO:0000256" key="2">
    <source>
        <dbReference type="ARBA" id="ARBA00005526"/>
    </source>
</evidence>
<name>A0ABP0E0D6_9PEZI</name>
<evidence type="ECO:0000313" key="6">
    <source>
        <dbReference type="EMBL" id="CAK7272686.1"/>
    </source>
</evidence>
<dbReference type="PANTHER" id="PTHR11280:SF5">
    <property type="entry name" value="GLUCOSAMINE-6-PHOSPHATE ISOMERASE"/>
    <property type="match status" value="1"/>
</dbReference>
<dbReference type="Proteomes" id="UP001642501">
    <property type="component" value="Unassembled WGS sequence"/>
</dbReference>
<comment type="catalytic activity">
    <reaction evidence="1">
        <text>alpha-D-glucosamine 6-phosphate + H2O = beta-D-fructose 6-phosphate + NH4(+)</text>
        <dbReference type="Rhea" id="RHEA:12172"/>
        <dbReference type="ChEBI" id="CHEBI:15377"/>
        <dbReference type="ChEBI" id="CHEBI:28938"/>
        <dbReference type="ChEBI" id="CHEBI:57634"/>
        <dbReference type="ChEBI" id="CHEBI:75989"/>
        <dbReference type="EC" id="3.5.99.6"/>
    </reaction>
</comment>
<evidence type="ECO:0000256" key="3">
    <source>
        <dbReference type="ARBA" id="ARBA00012680"/>
    </source>
</evidence>
<dbReference type="InterPro" id="IPR037171">
    <property type="entry name" value="NagB/RpiA_transferase-like"/>
</dbReference>
<dbReference type="CDD" id="cd01399">
    <property type="entry name" value="GlcN6P_deaminase"/>
    <property type="match status" value="1"/>
</dbReference>
<gene>
    <name evidence="6" type="primary">NAG1_2</name>
    <name evidence="6" type="ORF">SEPCBS57363_005257</name>
</gene>
<dbReference type="EMBL" id="CAWUOM010000112">
    <property type="protein sequence ID" value="CAK7272686.1"/>
    <property type="molecule type" value="Genomic_DNA"/>
</dbReference>
<comment type="caution">
    <text evidence="6">The sequence shown here is derived from an EMBL/GenBank/DDBJ whole genome shotgun (WGS) entry which is preliminary data.</text>
</comment>
<dbReference type="EC" id="3.5.99.6" evidence="3"/>
<dbReference type="Gene3D" id="3.40.50.1360">
    <property type="match status" value="1"/>
</dbReference>
<accession>A0ABP0E0D6</accession>